<dbReference type="Gene3D" id="3.60.21.10">
    <property type="match status" value="1"/>
</dbReference>
<organism evidence="4 5">
    <name type="scientific">Streptomyces litchfieldiae</name>
    <dbReference type="NCBI Taxonomy" id="3075543"/>
    <lineage>
        <taxon>Bacteria</taxon>
        <taxon>Bacillati</taxon>
        <taxon>Actinomycetota</taxon>
        <taxon>Actinomycetes</taxon>
        <taxon>Kitasatosporales</taxon>
        <taxon>Streptomycetaceae</taxon>
        <taxon>Streptomyces</taxon>
    </lineage>
</organism>
<keyword evidence="4" id="KW-0378">Hydrolase</keyword>
<feature type="region of interest" description="Disordered" evidence="1">
    <location>
        <begin position="404"/>
        <end position="444"/>
    </location>
</feature>
<comment type="caution">
    <text evidence="4">The sequence shown here is derived from an EMBL/GenBank/DDBJ whole genome shotgun (WGS) entry which is preliminary data.</text>
</comment>
<dbReference type="EMBL" id="JAVREL010000011">
    <property type="protein sequence ID" value="MDT0344731.1"/>
    <property type="molecule type" value="Genomic_DNA"/>
</dbReference>
<name>A0ABU2MTD9_9ACTN</name>
<evidence type="ECO:0000313" key="5">
    <source>
        <dbReference type="Proteomes" id="UP001183246"/>
    </source>
</evidence>
<dbReference type="InterPro" id="IPR029052">
    <property type="entry name" value="Metallo-depent_PP-like"/>
</dbReference>
<dbReference type="InterPro" id="IPR018711">
    <property type="entry name" value="NAGPA"/>
</dbReference>
<feature type="domain" description="Phosphodiester glycosidase" evidence="3">
    <location>
        <begin position="176"/>
        <end position="353"/>
    </location>
</feature>
<dbReference type="Pfam" id="PF09992">
    <property type="entry name" value="NAGPA"/>
    <property type="match status" value="1"/>
</dbReference>
<dbReference type="SUPFAM" id="SSF56300">
    <property type="entry name" value="Metallo-dependent phosphatases"/>
    <property type="match status" value="1"/>
</dbReference>
<reference evidence="5" key="1">
    <citation type="submission" date="2023-07" db="EMBL/GenBank/DDBJ databases">
        <title>30 novel species of actinomycetes from the DSMZ collection.</title>
        <authorList>
            <person name="Nouioui I."/>
        </authorList>
    </citation>
    <scope>NUCLEOTIDE SEQUENCE [LARGE SCALE GENOMIC DNA]</scope>
    <source>
        <strain evidence="5">DSM 44938</strain>
    </source>
</reference>
<evidence type="ECO:0000259" key="2">
    <source>
        <dbReference type="Pfam" id="PF00149"/>
    </source>
</evidence>
<dbReference type="Pfam" id="PF00149">
    <property type="entry name" value="Metallophos"/>
    <property type="match status" value="1"/>
</dbReference>
<evidence type="ECO:0000256" key="1">
    <source>
        <dbReference type="SAM" id="MobiDB-lite"/>
    </source>
</evidence>
<keyword evidence="4" id="KW-0326">Glycosidase</keyword>
<accession>A0ABU2MTD9</accession>
<dbReference type="InterPro" id="IPR004843">
    <property type="entry name" value="Calcineurin-like_PHP"/>
</dbReference>
<protein>
    <submittedName>
        <fullName evidence="4">Phosphodiester glycosidase family protein</fullName>
    </submittedName>
</protein>
<feature type="domain" description="Calcineurin-like phosphoesterase" evidence="2">
    <location>
        <begin position="732"/>
        <end position="908"/>
    </location>
</feature>
<dbReference type="PANTHER" id="PTHR40446:SF2">
    <property type="entry name" value="N-ACETYLGLUCOSAMINE-1-PHOSPHODIESTER ALPHA-N-ACETYLGLUCOSAMINIDASE"/>
    <property type="match status" value="1"/>
</dbReference>
<dbReference type="Proteomes" id="UP001183246">
    <property type="component" value="Unassembled WGS sequence"/>
</dbReference>
<proteinExistence type="predicted"/>
<dbReference type="Gene3D" id="2.60.40.1080">
    <property type="match status" value="1"/>
</dbReference>
<sequence length="1095" mass="113902">MELSRTELTIAPGAELTTFQRLESDKWLSAQALSLDLTSDLRVDHLAPPTVSDAAPVSELVAAHDPGEGRTTVAALNGDFFDINASSAPLGPGVAGGELVHSATGSATQAVGIGPSSAGRILDLYFEGTLTLPGGEAELDSFNAADVPLGGIGLYTPAWGEADRALTVEGAIDVTEVVVEDGEVTSVADKPGGEPVPDDAFVLLGREAGAHTLASLAAGDRVTTEYAPRTGDGGPLPTTAVGGRGLLVVDGEPRNWEGLPNNATAPRTAVGFSRDGQDMYVLTVDGRQAHSGGVTLTELAVMMTGLGAYNALNLDGGGSTTLLARDPGAAAPHVLNSPSDGQEREVPNGLAITAPVGSGEVTGYRVTTAADPATAPTADTVPGGHPERVFPGLTRQLTATAHDETYGPAEGPAPRWRSSRTDVGRVGGDGVFRAGRPGTTEITAGRHGAEGSLELTVLGELDRIAPTSLRVGLGDPGAEGTFGVIGRDAAGNSAPIEPADARLDYDTSLFTIEPDVAGGGFRVTAASGAPSASGRVTVTVGGVSTVLAVTIGLEDTVTADFENAGEWTFSHARAGGSLAPEPAGHRGGGLRLAYDFSRSTATRAAYVTPSADIPVAGQPQSFTMWINGDGRGAWPSLHLTDANGTSQVLRGDHITWEGWRQVTFDVPEGVAHPLSVRRFYIAETRPDQSYADEIVIDELWAQTPPEVELPPAAGHRDPLIGTAAETAGRDWRFAVVSDAQFVARAPDSGIVAAARRTLREARAANPDFVVINGDWVDEGSPADLEFAREMIEEELGDDLPWYYVPGNHEVMGGSLDQFEAEFGPGQLTFDHRGTRFITLDTSSLTLRGGGYEQIQELRAQLDDAARDRSIGSVVVMGHVPPRDTTAQPASQLGDRREAALLEDWLADFRRETGKGVTYLGAHVGIFDSYHAEGVPYFISGNAGKSPSAPAARGGFGGWALVGVDEVSPAERARARHNPHQVLPDWVSVQTRPHVHGLTLGLPETLAAGETAPAGAFLTQDTPGGGSREVPLASPVSVDWSGSAALHIGNPADAGRRDVAALDPVTGELTGLRPGEVTVKVTVSGERQRVTVRVTR</sequence>
<dbReference type="PANTHER" id="PTHR40446">
    <property type="entry name" value="N-ACETYLGLUCOSAMINE-1-PHOSPHODIESTER ALPHA-N-ACETYLGLUCOSAMINIDASE"/>
    <property type="match status" value="1"/>
</dbReference>
<keyword evidence="5" id="KW-1185">Reference proteome</keyword>
<dbReference type="GO" id="GO:0016798">
    <property type="term" value="F:hydrolase activity, acting on glycosyl bonds"/>
    <property type="evidence" value="ECO:0007669"/>
    <property type="project" value="UniProtKB-KW"/>
</dbReference>
<gene>
    <name evidence="4" type="ORF">RM590_19250</name>
</gene>
<evidence type="ECO:0000313" key="4">
    <source>
        <dbReference type="EMBL" id="MDT0344731.1"/>
    </source>
</evidence>
<evidence type="ECO:0000259" key="3">
    <source>
        <dbReference type="Pfam" id="PF09992"/>
    </source>
</evidence>